<sequence>MDWDIADGWVWGLVIIGGPLLIGIFMAVFGSRRRRLNRVEQEVSDRAAHENWGKERIR</sequence>
<evidence type="ECO:0000313" key="2">
    <source>
        <dbReference type="EMBL" id="MBA1156549.1"/>
    </source>
</evidence>
<gene>
    <name evidence="2" type="ORF">H0S73_10465</name>
</gene>
<organism evidence="2 3">
    <name type="scientific">Microvirga mediterraneensis</name>
    <dbReference type="NCBI Taxonomy" id="2754695"/>
    <lineage>
        <taxon>Bacteria</taxon>
        <taxon>Pseudomonadati</taxon>
        <taxon>Pseudomonadota</taxon>
        <taxon>Alphaproteobacteria</taxon>
        <taxon>Hyphomicrobiales</taxon>
        <taxon>Methylobacteriaceae</taxon>
        <taxon>Microvirga</taxon>
    </lineage>
</organism>
<dbReference type="Proteomes" id="UP000572984">
    <property type="component" value="Unassembled WGS sequence"/>
</dbReference>
<dbReference type="RefSeq" id="WP_181052118.1">
    <property type="nucleotide sequence ID" value="NZ_JACDXJ010000001.1"/>
</dbReference>
<accession>A0A838BNA2</accession>
<keyword evidence="1" id="KW-1133">Transmembrane helix</keyword>
<keyword evidence="1" id="KW-0472">Membrane</keyword>
<feature type="transmembrane region" description="Helical" evidence="1">
    <location>
        <begin position="6"/>
        <end position="29"/>
    </location>
</feature>
<evidence type="ECO:0000313" key="3">
    <source>
        <dbReference type="Proteomes" id="UP000572984"/>
    </source>
</evidence>
<keyword evidence="1" id="KW-0812">Transmembrane</keyword>
<keyword evidence="3" id="KW-1185">Reference proteome</keyword>
<protein>
    <submittedName>
        <fullName evidence="2">Uncharacterized protein</fullName>
    </submittedName>
</protein>
<dbReference type="EMBL" id="JACDXJ010000001">
    <property type="protein sequence ID" value="MBA1156549.1"/>
    <property type="molecule type" value="Genomic_DNA"/>
</dbReference>
<comment type="caution">
    <text evidence="2">The sequence shown here is derived from an EMBL/GenBank/DDBJ whole genome shotgun (WGS) entry which is preliminary data.</text>
</comment>
<proteinExistence type="predicted"/>
<reference evidence="2 3" key="1">
    <citation type="submission" date="2020-07" db="EMBL/GenBank/DDBJ databases">
        <title>Draft genome and description of Microvirga mediterraneensis Marseille-Q2068 sp. nov.</title>
        <authorList>
            <person name="Boxberger M."/>
        </authorList>
    </citation>
    <scope>NUCLEOTIDE SEQUENCE [LARGE SCALE GENOMIC DNA]</scope>
    <source>
        <strain evidence="2 3">Marseille-Q2068</strain>
    </source>
</reference>
<dbReference type="AlphaFoldDB" id="A0A838BNA2"/>
<evidence type="ECO:0000256" key="1">
    <source>
        <dbReference type="SAM" id="Phobius"/>
    </source>
</evidence>
<name>A0A838BNA2_9HYPH</name>